<dbReference type="PROSITE" id="PS50234">
    <property type="entry name" value="VWFA"/>
    <property type="match status" value="1"/>
</dbReference>
<evidence type="ECO:0000313" key="5">
    <source>
        <dbReference type="EMBL" id="KAJ8304134.1"/>
    </source>
</evidence>
<dbReference type="InterPro" id="IPR037252">
    <property type="entry name" value="Mib_Herc2_sf"/>
</dbReference>
<evidence type="ECO:0008006" key="7">
    <source>
        <dbReference type="Google" id="ProtNLM"/>
    </source>
</evidence>
<dbReference type="SUPFAM" id="SSF159034">
    <property type="entry name" value="Mib/herc2 domain-like"/>
    <property type="match status" value="2"/>
</dbReference>
<evidence type="ECO:0000259" key="2">
    <source>
        <dbReference type="PROSITE" id="PS50234"/>
    </source>
</evidence>
<dbReference type="InterPro" id="IPR002035">
    <property type="entry name" value="VWF_A"/>
</dbReference>
<accession>A0ABQ9EFR1</accession>
<feature type="domain" description="WWE" evidence="3">
    <location>
        <begin position="840"/>
        <end position="918"/>
    </location>
</feature>
<feature type="region of interest" description="Disordered" evidence="1">
    <location>
        <begin position="534"/>
        <end position="601"/>
    </location>
</feature>
<feature type="region of interest" description="Disordered" evidence="1">
    <location>
        <begin position="398"/>
        <end position="472"/>
    </location>
</feature>
<evidence type="ECO:0000259" key="3">
    <source>
        <dbReference type="PROSITE" id="PS50918"/>
    </source>
</evidence>
<feature type="compositionally biased region" description="Basic and acidic residues" evidence="1">
    <location>
        <begin position="463"/>
        <end position="472"/>
    </location>
</feature>
<feature type="compositionally biased region" description="Basic and acidic residues" evidence="1">
    <location>
        <begin position="548"/>
        <end position="563"/>
    </location>
</feature>
<proteinExistence type="predicted"/>
<comment type="caution">
    <text evidence="5">The sequence shown here is derived from an EMBL/GenBank/DDBJ whole genome shotgun (WGS) entry which is preliminary data.</text>
</comment>
<reference evidence="5 6" key="1">
    <citation type="submission" date="2022-12" db="EMBL/GenBank/DDBJ databases">
        <title>Chromosome-level genome of Tegillarca granosa.</title>
        <authorList>
            <person name="Kim J."/>
        </authorList>
    </citation>
    <scope>NUCLEOTIDE SEQUENCE [LARGE SCALE GENOMIC DNA]</scope>
    <source>
        <strain evidence="5">Teg-2019</strain>
        <tissue evidence="5">Adductor muscle</tissue>
    </source>
</reference>
<feature type="compositionally biased region" description="Basic and acidic residues" evidence="1">
    <location>
        <begin position="572"/>
        <end position="592"/>
    </location>
</feature>
<evidence type="ECO:0000256" key="1">
    <source>
        <dbReference type="SAM" id="MobiDB-lite"/>
    </source>
</evidence>
<dbReference type="EMBL" id="JARBDR010000903">
    <property type="protein sequence ID" value="KAJ8304134.1"/>
    <property type="molecule type" value="Genomic_DNA"/>
</dbReference>
<dbReference type="InterPro" id="IPR004170">
    <property type="entry name" value="WWE_dom"/>
</dbReference>
<dbReference type="InterPro" id="IPR018123">
    <property type="entry name" value="WWE-dom_subgr"/>
</dbReference>
<dbReference type="SMART" id="SM00678">
    <property type="entry name" value="WWE"/>
    <property type="match status" value="1"/>
</dbReference>
<dbReference type="InterPro" id="IPR010606">
    <property type="entry name" value="Mib_Herc2"/>
</dbReference>
<protein>
    <recommendedName>
        <fullName evidence="7">RING-type E3 ubiquitin transferase</fullName>
    </recommendedName>
</protein>
<dbReference type="InterPro" id="IPR037197">
    <property type="entry name" value="WWE_dom_sf"/>
</dbReference>
<dbReference type="SUPFAM" id="SSF53300">
    <property type="entry name" value="vWA-like"/>
    <property type="match status" value="1"/>
</dbReference>
<dbReference type="PROSITE" id="PS50918">
    <property type="entry name" value="WWE"/>
    <property type="match status" value="1"/>
</dbReference>
<feature type="domain" description="MIB/HERC2" evidence="4">
    <location>
        <begin position="318"/>
        <end position="390"/>
    </location>
</feature>
<feature type="compositionally biased region" description="Basic and acidic residues" evidence="1">
    <location>
        <begin position="398"/>
        <end position="409"/>
    </location>
</feature>
<dbReference type="Pfam" id="PF02825">
    <property type="entry name" value="WWE"/>
    <property type="match status" value="1"/>
</dbReference>
<dbReference type="Gene3D" id="2.30.30.40">
    <property type="entry name" value="SH3 Domains"/>
    <property type="match status" value="2"/>
</dbReference>
<gene>
    <name evidence="5" type="ORF">KUTeg_017717</name>
</gene>
<dbReference type="Pfam" id="PF06701">
    <property type="entry name" value="MIB_HERC2"/>
    <property type="match status" value="1"/>
</dbReference>
<dbReference type="Gene3D" id="3.40.50.410">
    <property type="entry name" value="von Willebrand factor, type A domain"/>
    <property type="match status" value="1"/>
</dbReference>
<dbReference type="Gene3D" id="3.30.720.50">
    <property type="match status" value="1"/>
</dbReference>
<feature type="domain" description="VWFA" evidence="2">
    <location>
        <begin position="1"/>
        <end position="200"/>
    </location>
</feature>
<name>A0ABQ9EFR1_TEGGR</name>
<keyword evidence="6" id="KW-1185">Reference proteome</keyword>
<dbReference type="SUPFAM" id="SSF117839">
    <property type="entry name" value="WWE domain"/>
    <property type="match status" value="1"/>
</dbReference>
<sequence>MLIDTSECYIAEDIMRIKSGCNKLIACIEDVAISENIEENLAVVTVGKRVKIAHHLTNDYESVTDCINKLRVTGGPCLLMEGLFTSLRIIMNQECCFWSVNNYMVPSRIILITDGYDSIADFLDGVGSLHKTEVQEKITKFCEHLTRFKLAKVACVPVRDDYCQPLLKKIAESTHGKIILLADIQRLGRHYKNAKIADNIRNDISEELQTLSIVINRYVEKNDEVADDDIDDIMYTRKHLCITGALKKENQVKEKTIKVGQRVERGPDWIIENEDNGGPGTVVGFTEDGKFLVEWDNRECGIYNLGNGNKQVIPSDKPRFLHDELIAVGCEVKRGKNWRHGNQDGGSGNQGVVFRVEPTGIVHVKWSRGGAYTYKYGFKGYFEVEVCDPSIVNEKALQDKAESSSKEETGGESNSGTEFESEKPASKSIPVYDLPPPTLTNQSDTFIIDDQADSGTNSGETPSEVRDGKLEDSVTSIEPMQDDKLQMVGDNIPMTHGDLPMTHDALPITDGNLQVMHGDLPVTGDDNTSVTRDITHSGDKIPVTSDNISERDNHSKVIDHNLTNERVNANPEKSRNDIKPKSENNNNSDKDGVNVVMDSGLNSGTGELQDLLSSKCETDAKVNVQNVKGNIMFTADRNNTKQENSMENMSAPDGARQKIADINEELDSVTGRRFLSLNDKDLPSASLTKYEMGEPLTDVKKDSLNILPQTQKNLQQGDESLTNLKKDITKFSKPQEKILEGGGESSKDLKKEILKFLPELQENFGLSDESSTNEKKESLKLIPPQHHQNLECQTVGMNFDSSHTGIPVQASSARSNNNQELKFDRPGHIEDSDVFSDTASVVSDISTVIQSCGIWEWKSRRGDWIPYTSAACQKIEKAYRRPKKCTALVEVNGEWYRVVVSKMVQIHTKTRQITSIRRREITDLDD</sequence>
<evidence type="ECO:0000313" key="6">
    <source>
        <dbReference type="Proteomes" id="UP001217089"/>
    </source>
</evidence>
<organism evidence="5 6">
    <name type="scientific">Tegillarca granosa</name>
    <name type="common">Malaysian cockle</name>
    <name type="synonym">Anadara granosa</name>
    <dbReference type="NCBI Taxonomy" id="220873"/>
    <lineage>
        <taxon>Eukaryota</taxon>
        <taxon>Metazoa</taxon>
        <taxon>Spiralia</taxon>
        <taxon>Lophotrochozoa</taxon>
        <taxon>Mollusca</taxon>
        <taxon>Bivalvia</taxon>
        <taxon>Autobranchia</taxon>
        <taxon>Pteriomorphia</taxon>
        <taxon>Arcoida</taxon>
        <taxon>Arcoidea</taxon>
        <taxon>Arcidae</taxon>
        <taxon>Tegillarca</taxon>
    </lineage>
</organism>
<evidence type="ECO:0000259" key="4">
    <source>
        <dbReference type="PROSITE" id="PS51416"/>
    </source>
</evidence>
<dbReference type="Proteomes" id="UP001217089">
    <property type="component" value="Unassembled WGS sequence"/>
</dbReference>
<dbReference type="PROSITE" id="PS51416">
    <property type="entry name" value="MIB_HERC2"/>
    <property type="match status" value="2"/>
</dbReference>
<feature type="domain" description="MIB/HERC2" evidence="4">
    <location>
        <begin position="249"/>
        <end position="318"/>
    </location>
</feature>
<dbReference type="InterPro" id="IPR036465">
    <property type="entry name" value="vWFA_dom_sf"/>
</dbReference>